<reference evidence="2 3" key="1">
    <citation type="submission" date="2019-05" db="EMBL/GenBank/DDBJ databases">
        <title>Another draft genome of Portunus trituberculatus and its Hox gene families provides insights of decapod evolution.</title>
        <authorList>
            <person name="Jeong J.-H."/>
            <person name="Song I."/>
            <person name="Kim S."/>
            <person name="Choi T."/>
            <person name="Kim D."/>
            <person name="Ryu S."/>
            <person name="Kim W."/>
        </authorList>
    </citation>
    <scope>NUCLEOTIDE SEQUENCE [LARGE SCALE GENOMIC DNA]</scope>
    <source>
        <tissue evidence="2">Muscle</tissue>
    </source>
</reference>
<accession>A0A5B7GB16</accession>
<proteinExistence type="predicted"/>
<evidence type="ECO:0000313" key="2">
    <source>
        <dbReference type="EMBL" id="MPC57480.1"/>
    </source>
</evidence>
<protein>
    <submittedName>
        <fullName evidence="2">Uncharacterized protein</fullName>
    </submittedName>
</protein>
<gene>
    <name evidence="2" type="ORF">E2C01_051460</name>
</gene>
<evidence type="ECO:0000313" key="3">
    <source>
        <dbReference type="Proteomes" id="UP000324222"/>
    </source>
</evidence>
<name>A0A5B7GB16_PORTR</name>
<keyword evidence="3" id="KW-1185">Reference proteome</keyword>
<evidence type="ECO:0000256" key="1">
    <source>
        <dbReference type="SAM" id="MobiDB-lite"/>
    </source>
</evidence>
<dbReference type="AlphaFoldDB" id="A0A5B7GB16"/>
<feature type="compositionally biased region" description="Polar residues" evidence="1">
    <location>
        <begin position="97"/>
        <end position="111"/>
    </location>
</feature>
<feature type="region of interest" description="Disordered" evidence="1">
    <location>
        <begin position="57"/>
        <end position="111"/>
    </location>
</feature>
<comment type="caution">
    <text evidence="2">The sequence shown here is derived from an EMBL/GenBank/DDBJ whole genome shotgun (WGS) entry which is preliminary data.</text>
</comment>
<dbReference type="Proteomes" id="UP000324222">
    <property type="component" value="Unassembled WGS sequence"/>
</dbReference>
<dbReference type="EMBL" id="VSRR010014817">
    <property type="protein sequence ID" value="MPC57480.1"/>
    <property type="molecule type" value="Genomic_DNA"/>
</dbReference>
<organism evidence="2 3">
    <name type="scientific">Portunus trituberculatus</name>
    <name type="common">Swimming crab</name>
    <name type="synonym">Neptunus trituberculatus</name>
    <dbReference type="NCBI Taxonomy" id="210409"/>
    <lineage>
        <taxon>Eukaryota</taxon>
        <taxon>Metazoa</taxon>
        <taxon>Ecdysozoa</taxon>
        <taxon>Arthropoda</taxon>
        <taxon>Crustacea</taxon>
        <taxon>Multicrustacea</taxon>
        <taxon>Malacostraca</taxon>
        <taxon>Eumalacostraca</taxon>
        <taxon>Eucarida</taxon>
        <taxon>Decapoda</taxon>
        <taxon>Pleocyemata</taxon>
        <taxon>Brachyura</taxon>
        <taxon>Eubrachyura</taxon>
        <taxon>Portunoidea</taxon>
        <taxon>Portunidae</taxon>
        <taxon>Portuninae</taxon>
        <taxon>Portunus</taxon>
    </lineage>
</organism>
<sequence>MTAAASVVQRGRGASAKCHQEAALMTGIRHNGSKNLAPGSLCDAGESSTAVEVWARRARRGGAGRGGPDEERRKGTARPQGWWGRKGGRGERRETPRNSVIGNNNNFYSTF</sequence>